<keyword evidence="1" id="KW-0812">Transmembrane</keyword>
<reference evidence="3" key="1">
    <citation type="submission" date="2015-11" db="EMBL/GenBank/DDBJ databases">
        <authorList>
            <person name="Seth-Smith H.M.B."/>
        </authorList>
    </citation>
    <scope>NUCLEOTIDE SEQUENCE [LARGE SCALE GENOMIC DNA]</scope>
    <source>
        <strain evidence="3">2013Ark11</strain>
    </source>
</reference>
<feature type="transmembrane region" description="Helical" evidence="1">
    <location>
        <begin position="109"/>
        <end position="132"/>
    </location>
</feature>
<keyword evidence="1" id="KW-1133">Transmembrane helix</keyword>
<organism evidence="2 3">
    <name type="scientific">Candidatus Ichthyocystis hellenicum</name>
    <dbReference type="NCBI Taxonomy" id="1561003"/>
    <lineage>
        <taxon>Bacteria</taxon>
        <taxon>Pseudomonadati</taxon>
        <taxon>Pseudomonadota</taxon>
        <taxon>Betaproteobacteria</taxon>
        <taxon>Burkholderiales</taxon>
        <taxon>Candidatus Ichthyocystis</taxon>
    </lineage>
</organism>
<evidence type="ECO:0000313" key="2">
    <source>
        <dbReference type="EMBL" id="CUT17735.1"/>
    </source>
</evidence>
<dbReference type="Proteomes" id="UP000198651">
    <property type="component" value="Chromosome I"/>
</dbReference>
<accession>A0A0S4M1S6</accession>
<gene>
    <name evidence="2" type="ORF">Ark11_0914</name>
</gene>
<dbReference type="RefSeq" id="WP_092343747.1">
    <property type="nucleotide sequence ID" value="NZ_LN906597.1"/>
</dbReference>
<keyword evidence="3" id="KW-1185">Reference proteome</keyword>
<dbReference type="EMBL" id="LN906597">
    <property type="protein sequence ID" value="CUT17735.1"/>
    <property type="molecule type" value="Genomic_DNA"/>
</dbReference>
<dbReference type="AlphaFoldDB" id="A0A0S4M1S6"/>
<name>A0A0S4M1S6_9BURK</name>
<sequence>MIFDDILGTISYLYGEINVFIKYVLYCGLSYDFGNDYCLQDELSGEICYCATNSSPVHCASSGEFDLTGKFMFSLVRTANNLLSCSSSPVYDSIMPGVTDTFPIPVEYIVIKTLFSTIVLLMFAIFFIINLLESPSDDHLGDVIVGNLIDDVHDDHVIDGGIANEVIIGDVGLNIDGNVLHDRDNAVVLANRSAHISADIIYIGG</sequence>
<protein>
    <submittedName>
        <fullName evidence="2">Putative membrane protein</fullName>
    </submittedName>
</protein>
<evidence type="ECO:0000313" key="3">
    <source>
        <dbReference type="Proteomes" id="UP000198651"/>
    </source>
</evidence>
<keyword evidence="1" id="KW-0472">Membrane</keyword>
<evidence type="ECO:0000256" key="1">
    <source>
        <dbReference type="SAM" id="Phobius"/>
    </source>
</evidence>
<proteinExistence type="predicted"/>